<dbReference type="InterPro" id="IPR013785">
    <property type="entry name" value="Aldolase_TIM"/>
</dbReference>
<dbReference type="GO" id="GO:0005737">
    <property type="term" value="C:cytoplasm"/>
    <property type="evidence" value="ECO:0007669"/>
    <property type="project" value="TreeGrafter"/>
</dbReference>
<dbReference type="InterPro" id="IPR036068">
    <property type="entry name" value="Nicotinate_pribotase-like_C"/>
</dbReference>
<proteinExistence type="inferred from homology"/>
<dbReference type="EMBL" id="DSUJ01000008">
    <property type="protein sequence ID" value="HFI92074.1"/>
    <property type="molecule type" value="Genomic_DNA"/>
</dbReference>
<comment type="caution">
    <text evidence="15">The sequence shown here is derived from an EMBL/GenBank/DDBJ whole genome shotgun (WGS) entry which is preliminary data.</text>
</comment>
<keyword evidence="6" id="KW-0662">Pyridine nucleotide biosynthesis</keyword>
<dbReference type="Gene3D" id="3.90.1170.20">
    <property type="entry name" value="Quinolinate phosphoribosyl transferase, N-terminal domain"/>
    <property type="match status" value="1"/>
</dbReference>
<dbReference type="EC" id="2.4.2.19" evidence="5"/>
<evidence type="ECO:0000313" key="15">
    <source>
        <dbReference type="EMBL" id="HFI92074.1"/>
    </source>
</evidence>
<feature type="domain" description="Quinolinate phosphoribosyl transferase N-terminal" evidence="14">
    <location>
        <begin position="23"/>
        <end position="108"/>
    </location>
</feature>
<evidence type="ECO:0000256" key="4">
    <source>
        <dbReference type="ARBA" id="ARBA00011218"/>
    </source>
</evidence>
<gene>
    <name evidence="15" type="primary">nadC</name>
    <name evidence="15" type="ORF">ENS31_11200</name>
</gene>
<protein>
    <recommendedName>
        <fullName evidence="11">Probable nicotinate-nucleotide pyrophosphorylase [carboxylating]</fullName>
        <ecNumber evidence="5">2.4.2.19</ecNumber>
    </recommendedName>
    <alternativeName>
        <fullName evidence="9">Quinolinate phosphoribosyltransferase [decarboxylating]</fullName>
    </alternativeName>
</protein>
<comment type="pathway">
    <text evidence="2">Cofactor biosynthesis; NAD(+) biosynthesis; nicotinate D-ribonucleotide from quinolinate: step 1/1.</text>
</comment>
<evidence type="ECO:0000256" key="8">
    <source>
        <dbReference type="ARBA" id="ARBA00022679"/>
    </source>
</evidence>
<sequence length="282" mass="30793">MKQNDQIKKIIELALKEDIGKGDITTLATIGKNKKAIGKFLVKDKGVIAGLFVAKQVMKTVDKKLKFKVSINDGVEVNPRDIVAEVSGNARSILSAERTALNFLQRMSGIATAAAVYAKAVSHTKAKVIDTRKTAPGLRLIDKLAVKIGGCDNHRFGLYDMFLIKDNHIEIAGSITNAVEGCREFMKNKKKKFLIEVETKNLDEVKEALENNVDIIMLDNFNTEEMRKAVRLINGKCKVEASGGVNLSTIKSIAETGVDFISVGGLTHSVKALDISLEIIPI</sequence>
<dbReference type="NCBIfam" id="TIGR00078">
    <property type="entry name" value="nadC"/>
    <property type="match status" value="1"/>
</dbReference>
<dbReference type="InterPro" id="IPR004393">
    <property type="entry name" value="NadC"/>
</dbReference>
<dbReference type="SUPFAM" id="SSF54675">
    <property type="entry name" value="Nicotinate/Quinolinate PRTase N-terminal domain-like"/>
    <property type="match status" value="1"/>
</dbReference>
<evidence type="ECO:0000256" key="11">
    <source>
        <dbReference type="ARBA" id="ARBA00069173"/>
    </source>
</evidence>
<dbReference type="InterPro" id="IPR027277">
    <property type="entry name" value="NadC/ModD"/>
</dbReference>
<dbReference type="InterPro" id="IPR002638">
    <property type="entry name" value="Quinolinate_PRibosylTrfase_C"/>
</dbReference>
<dbReference type="Pfam" id="PF01729">
    <property type="entry name" value="QRPTase_C"/>
    <property type="match status" value="1"/>
</dbReference>
<keyword evidence="7 12" id="KW-0328">Glycosyltransferase</keyword>
<comment type="subunit">
    <text evidence="4">Hexamer formed by 3 homodimers.</text>
</comment>
<dbReference type="GO" id="GO:0009435">
    <property type="term" value="P:NAD+ biosynthetic process"/>
    <property type="evidence" value="ECO:0007669"/>
    <property type="project" value="UniProtKB-UniPathway"/>
</dbReference>
<evidence type="ECO:0000256" key="9">
    <source>
        <dbReference type="ARBA" id="ARBA00033102"/>
    </source>
</evidence>
<evidence type="ECO:0000256" key="2">
    <source>
        <dbReference type="ARBA" id="ARBA00004893"/>
    </source>
</evidence>
<evidence type="ECO:0000259" key="13">
    <source>
        <dbReference type="Pfam" id="PF01729"/>
    </source>
</evidence>
<dbReference type="AlphaFoldDB" id="A0A7V3E8B6"/>
<comment type="function">
    <text evidence="1">Involved in the catabolism of quinolinic acid (QA).</text>
</comment>
<comment type="similarity">
    <text evidence="3 12">Belongs to the NadC/ModD family.</text>
</comment>
<dbReference type="GO" id="GO:0004514">
    <property type="term" value="F:nicotinate-nucleotide diphosphorylase (carboxylating) activity"/>
    <property type="evidence" value="ECO:0007669"/>
    <property type="project" value="UniProtKB-EC"/>
</dbReference>
<dbReference type="PANTHER" id="PTHR32179:SF3">
    <property type="entry name" value="NICOTINATE-NUCLEOTIDE PYROPHOSPHORYLASE [CARBOXYLATING]"/>
    <property type="match status" value="1"/>
</dbReference>
<dbReference type="SUPFAM" id="SSF51690">
    <property type="entry name" value="Nicotinate/Quinolinate PRTase C-terminal domain-like"/>
    <property type="match status" value="1"/>
</dbReference>
<evidence type="ECO:0000256" key="3">
    <source>
        <dbReference type="ARBA" id="ARBA00009400"/>
    </source>
</evidence>
<name>A0A7V3E8B6_9BACT</name>
<dbReference type="InterPro" id="IPR037128">
    <property type="entry name" value="Quinolinate_PRibosylTase_N_sf"/>
</dbReference>
<feature type="domain" description="Quinolinate phosphoribosyl transferase C-terminal" evidence="13">
    <location>
        <begin position="110"/>
        <end position="278"/>
    </location>
</feature>
<dbReference type="PANTHER" id="PTHR32179">
    <property type="entry name" value="NICOTINATE-NUCLEOTIDE PYROPHOSPHORYLASE [CARBOXYLATING]"/>
    <property type="match status" value="1"/>
</dbReference>
<dbReference type="PIRSF" id="PIRSF006250">
    <property type="entry name" value="NadC_ModD"/>
    <property type="match status" value="1"/>
</dbReference>
<keyword evidence="8 12" id="KW-0808">Transferase</keyword>
<evidence type="ECO:0000256" key="7">
    <source>
        <dbReference type="ARBA" id="ARBA00022676"/>
    </source>
</evidence>
<dbReference type="FunFam" id="3.20.20.70:FF:000030">
    <property type="entry name" value="Nicotinate-nucleotide pyrophosphorylase, carboxylating"/>
    <property type="match status" value="1"/>
</dbReference>
<reference evidence="15" key="1">
    <citation type="journal article" date="2020" name="mSystems">
        <title>Genome- and Community-Level Interaction Insights into Carbon Utilization and Element Cycling Functions of Hydrothermarchaeota in Hydrothermal Sediment.</title>
        <authorList>
            <person name="Zhou Z."/>
            <person name="Liu Y."/>
            <person name="Xu W."/>
            <person name="Pan J."/>
            <person name="Luo Z.H."/>
            <person name="Li M."/>
        </authorList>
    </citation>
    <scope>NUCLEOTIDE SEQUENCE [LARGE SCALE GENOMIC DNA]</scope>
    <source>
        <strain evidence="15">SpSt-479</strain>
    </source>
</reference>
<dbReference type="CDD" id="cd01572">
    <property type="entry name" value="QPRTase"/>
    <property type="match status" value="1"/>
</dbReference>
<dbReference type="Gene3D" id="3.20.20.70">
    <property type="entry name" value="Aldolase class I"/>
    <property type="match status" value="1"/>
</dbReference>
<evidence type="ECO:0000256" key="10">
    <source>
        <dbReference type="ARBA" id="ARBA00047445"/>
    </source>
</evidence>
<evidence type="ECO:0000256" key="5">
    <source>
        <dbReference type="ARBA" id="ARBA00011944"/>
    </source>
</evidence>
<dbReference type="GO" id="GO:0034213">
    <property type="term" value="P:quinolinate catabolic process"/>
    <property type="evidence" value="ECO:0007669"/>
    <property type="project" value="TreeGrafter"/>
</dbReference>
<comment type="catalytic activity">
    <reaction evidence="10">
        <text>nicotinate beta-D-ribonucleotide + CO2 + diphosphate = quinolinate + 5-phospho-alpha-D-ribose 1-diphosphate + 2 H(+)</text>
        <dbReference type="Rhea" id="RHEA:12733"/>
        <dbReference type="ChEBI" id="CHEBI:15378"/>
        <dbReference type="ChEBI" id="CHEBI:16526"/>
        <dbReference type="ChEBI" id="CHEBI:29959"/>
        <dbReference type="ChEBI" id="CHEBI:33019"/>
        <dbReference type="ChEBI" id="CHEBI:57502"/>
        <dbReference type="ChEBI" id="CHEBI:58017"/>
        <dbReference type="EC" id="2.4.2.19"/>
    </reaction>
</comment>
<evidence type="ECO:0000259" key="14">
    <source>
        <dbReference type="Pfam" id="PF02749"/>
    </source>
</evidence>
<organism evidence="15">
    <name type="scientific">Ignavibacterium album</name>
    <dbReference type="NCBI Taxonomy" id="591197"/>
    <lineage>
        <taxon>Bacteria</taxon>
        <taxon>Pseudomonadati</taxon>
        <taxon>Ignavibacteriota</taxon>
        <taxon>Ignavibacteria</taxon>
        <taxon>Ignavibacteriales</taxon>
        <taxon>Ignavibacteriaceae</taxon>
        <taxon>Ignavibacterium</taxon>
    </lineage>
</organism>
<dbReference type="UniPathway" id="UPA00253">
    <property type="reaction ID" value="UER00331"/>
</dbReference>
<evidence type="ECO:0000256" key="12">
    <source>
        <dbReference type="PIRNR" id="PIRNR006250"/>
    </source>
</evidence>
<dbReference type="Pfam" id="PF02749">
    <property type="entry name" value="QRPTase_N"/>
    <property type="match status" value="1"/>
</dbReference>
<accession>A0A7V3E8B6</accession>
<evidence type="ECO:0000256" key="6">
    <source>
        <dbReference type="ARBA" id="ARBA00022642"/>
    </source>
</evidence>
<dbReference type="FunFam" id="3.90.1170.20:FF:000001">
    <property type="entry name" value="Nicotinate-nucleotide diphosphorylase (Carboxylating)"/>
    <property type="match status" value="1"/>
</dbReference>
<dbReference type="InterPro" id="IPR022412">
    <property type="entry name" value="Quinolinate_PRibosylTrfase_N"/>
</dbReference>
<evidence type="ECO:0000256" key="1">
    <source>
        <dbReference type="ARBA" id="ARBA00003237"/>
    </source>
</evidence>